<feature type="compositionally biased region" description="Low complexity" evidence="5">
    <location>
        <begin position="144"/>
        <end position="157"/>
    </location>
</feature>
<dbReference type="PROSITE" id="PS50089">
    <property type="entry name" value="ZF_RING_2"/>
    <property type="match status" value="1"/>
</dbReference>
<dbReference type="GO" id="GO:0008270">
    <property type="term" value="F:zinc ion binding"/>
    <property type="evidence" value="ECO:0007669"/>
    <property type="project" value="UniProtKB-KW"/>
</dbReference>
<evidence type="ECO:0000256" key="4">
    <source>
        <dbReference type="PROSITE-ProRule" id="PRU00175"/>
    </source>
</evidence>
<dbReference type="Proteomes" id="UP000582659">
    <property type="component" value="Unassembled WGS sequence"/>
</dbReference>
<comment type="caution">
    <text evidence="7">The sequence shown here is derived from an EMBL/GenBank/DDBJ whole genome shotgun (WGS) entry which is preliminary data.</text>
</comment>
<evidence type="ECO:0000313" key="8">
    <source>
        <dbReference type="Proteomes" id="UP000659654"/>
    </source>
</evidence>
<feature type="domain" description="RING-type" evidence="6">
    <location>
        <begin position="521"/>
        <end position="562"/>
    </location>
</feature>
<dbReference type="Gene3D" id="3.30.40.10">
    <property type="entry name" value="Zinc/RING finger domain, C3HC4 (zinc finger)"/>
    <property type="match status" value="1"/>
</dbReference>
<evidence type="ECO:0000259" key="6">
    <source>
        <dbReference type="PROSITE" id="PS50089"/>
    </source>
</evidence>
<dbReference type="PANTHER" id="PTHR45931:SF3">
    <property type="entry name" value="RING ZINC FINGER-CONTAINING PROTEIN"/>
    <property type="match status" value="1"/>
</dbReference>
<keyword evidence="2 4" id="KW-0863">Zinc-finger</keyword>
<evidence type="ECO:0000256" key="1">
    <source>
        <dbReference type="ARBA" id="ARBA00022723"/>
    </source>
</evidence>
<evidence type="ECO:0000256" key="3">
    <source>
        <dbReference type="ARBA" id="ARBA00022833"/>
    </source>
</evidence>
<dbReference type="AlphaFoldDB" id="A0A7I8XH37"/>
<dbReference type="Proteomes" id="UP000659654">
    <property type="component" value="Unassembled WGS sequence"/>
</dbReference>
<organism evidence="7 8">
    <name type="scientific">Bursaphelenchus xylophilus</name>
    <name type="common">Pinewood nematode worm</name>
    <name type="synonym">Aphelenchoides xylophilus</name>
    <dbReference type="NCBI Taxonomy" id="6326"/>
    <lineage>
        <taxon>Eukaryota</taxon>
        <taxon>Metazoa</taxon>
        <taxon>Ecdysozoa</taxon>
        <taxon>Nematoda</taxon>
        <taxon>Chromadorea</taxon>
        <taxon>Rhabditida</taxon>
        <taxon>Tylenchina</taxon>
        <taxon>Tylenchomorpha</taxon>
        <taxon>Aphelenchoidea</taxon>
        <taxon>Aphelenchoididae</taxon>
        <taxon>Bursaphelenchus</taxon>
    </lineage>
</organism>
<accession>A0A7I8XH37</accession>
<feature type="region of interest" description="Disordered" evidence="5">
    <location>
        <begin position="139"/>
        <end position="187"/>
    </location>
</feature>
<keyword evidence="1" id="KW-0479">Metal-binding</keyword>
<dbReference type="InterPro" id="IPR013083">
    <property type="entry name" value="Znf_RING/FYVE/PHD"/>
</dbReference>
<dbReference type="SMR" id="A0A7I8XH37"/>
<dbReference type="GO" id="GO:0006511">
    <property type="term" value="P:ubiquitin-dependent protein catabolic process"/>
    <property type="evidence" value="ECO:0007669"/>
    <property type="project" value="TreeGrafter"/>
</dbReference>
<dbReference type="InterPro" id="IPR001841">
    <property type="entry name" value="Znf_RING"/>
</dbReference>
<evidence type="ECO:0000313" key="7">
    <source>
        <dbReference type="EMBL" id="CAD5207890.1"/>
    </source>
</evidence>
<dbReference type="SMART" id="SM00184">
    <property type="entry name" value="RING"/>
    <property type="match status" value="1"/>
</dbReference>
<proteinExistence type="predicted"/>
<gene>
    <name evidence="7" type="ORF">BXYJ_LOCUS151</name>
</gene>
<feature type="compositionally biased region" description="Polar residues" evidence="5">
    <location>
        <begin position="168"/>
        <end position="187"/>
    </location>
</feature>
<dbReference type="GO" id="GO:0061630">
    <property type="term" value="F:ubiquitin protein ligase activity"/>
    <property type="evidence" value="ECO:0007669"/>
    <property type="project" value="TreeGrafter"/>
</dbReference>
<reference evidence="7" key="1">
    <citation type="submission" date="2020-09" db="EMBL/GenBank/DDBJ databases">
        <authorList>
            <person name="Kikuchi T."/>
        </authorList>
    </citation>
    <scope>NUCLEOTIDE SEQUENCE</scope>
    <source>
        <strain evidence="7">Ka4C1</strain>
    </source>
</reference>
<dbReference type="PANTHER" id="PTHR45931">
    <property type="entry name" value="SI:CH211-59O9.10"/>
    <property type="match status" value="1"/>
</dbReference>
<dbReference type="EMBL" id="CAJFDI010000001">
    <property type="protein sequence ID" value="CAD5207890.1"/>
    <property type="molecule type" value="Genomic_DNA"/>
</dbReference>
<dbReference type="SUPFAM" id="SSF57850">
    <property type="entry name" value="RING/U-box"/>
    <property type="match status" value="1"/>
</dbReference>
<dbReference type="EMBL" id="CAJFCV020000001">
    <property type="protein sequence ID" value="CAG9079507.1"/>
    <property type="molecule type" value="Genomic_DNA"/>
</dbReference>
<evidence type="ECO:0000256" key="5">
    <source>
        <dbReference type="SAM" id="MobiDB-lite"/>
    </source>
</evidence>
<protein>
    <submittedName>
        <fullName evidence="7">(pine wood nematode) hypothetical protein</fullName>
    </submittedName>
</protein>
<dbReference type="InterPro" id="IPR051834">
    <property type="entry name" value="RING_finger_E3_ligase"/>
</dbReference>
<evidence type="ECO:0000256" key="2">
    <source>
        <dbReference type="ARBA" id="ARBA00022771"/>
    </source>
</evidence>
<name>A0A7I8XH37_BURXY</name>
<keyword evidence="8" id="KW-1185">Reference proteome</keyword>
<dbReference type="Pfam" id="PF13639">
    <property type="entry name" value="zf-RING_2"/>
    <property type="match status" value="1"/>
</dbReference>
<dbReference type="GO" id="GO:0005634">
    <property type="term" value="C:nucleus"/>
    <property type="evidence" value="ECO:0007669"/>
    <property type="project" value="TreeGrafter"/>
</dbReference>
<keyword evidence="3" id="KW-0862">Zinc</keyword>
<sequence length="589" mass="64530">MDAEAGNAFAAAAPLLDAGMASASGSTTASTMPANIPASELMAAAVSSTYLLSSMSQGMNMPVMNLQPARINQPPMQPTPSGRSLSDFMLGPNTLLHPLVTQVPQLINPNQFALMQDHPECVCINQAPNQAMVAASVRQQTPMTAGHSSTASGSTSSRMRKRPREDGSSSAIKRQRTNAGFTEQTRNSSAARAIQLQQISALTSSLARNESFNMTASRSISNPNLPQQSTNPPPSAVPVCASCRRVPVPNDEAGGSHQPQHPCNCQVFHTCNNGCLLNQPQFFRPNPIPPPPPTQPMMMYERPGSSAHRVRDGEQPFPCVPTAMSQMDSTMFGLLSSQLNQISAHQRLQRMVPQSQLTVPPFFNRNYINAPRNTSNFNLGLAATALHPEQVNLLNTRQQQNAERNEQMNNFYRQHNPQRLVQVQTQTTSEILRNQTLQNNPMIIVPGFNPSNNGIEMISFLMNGHDGALYVPHAEATAHVAHAMNHEPQPIGASSECIKQCTTIKSYIKDPEVPEQETERCTVCLLDFETGDEIRTLHCNHIYHIDCIDRWLQYNKKCPVCRLDMDKAPIVIDDTEEEQAANAIGITAQ</sequence>
<dbReference type="OrthoDB" id="9984778at2759"/>